<evidence type="ECO:0000313" key="2">
    <source>
        <dbReference type="Proteomes" id="UP000828048"/>
    </source>
</evidence>
<name>A0ACB7Y242_9ERIC</name>
<accession>A0ACB7Y242</accession>
<sequence>MWIQSCAGVGYLFGSISPVIKGSLNYNQKQIARLGVAKDLGGSIGFLAASLCEVLPFWGVLLVGTLHNFVGFGWVWLIVTGRAPPLPLWAMCILIFMASNGETYFNTASLVSCVQNFPKSRGPVVGILKGFTGLSGAILTQVYAVIHTPDHAALIFMVAVGPAMVIIPLMFIIRPVEDHRQVRSADSTNSSFIYSVCLSLAAYLMAVMLLEDLVDLSQTAIIIFTVGLVVLLVVPIVTPISLSFFVEASDPAEEALLPDSHKYEASKCGHDIKEVIFSEVEDEKPNEVDFLPSLERQKQIAQLQVRLAQAAAEGAVGIKRRSGPRRGEDFTLTQALIKADFWLIFFSILLSLGSGLTVIDNLGQMSQSLGYDNTHIFVSLISIWNFLGRVGGGYFSEIIVRDYAYPRPVAMAAAQLITAFGHFFLAMGWPRAMYIGTLLIGLGYGAQWAIFPATASELFGLKKFGAVLNFLSLASPSGSLVLSGLIASNIYDSEAEKQHHHPYRQKDLRSIFIGSFAGEEPLKCDGAICFFLTLMIMSGLCIIAAVLSMILVYRTKVMEVPLFPPDVFEKVCQEIMEANLRHNSSTETENRAYSRFISREIYTKRVLEERLD</sequence>
<evidence type="ECO:0000313" key="1">
    <source>
        <dbReference type="EMBL" id="KAH7847372.1"/>
    </source>
</evidence>
<proteinExistence type="predicted"/>
<keyword evidence="2" id="KW-1185">Reference proteome</keyword>
<dbReference type="Proteomes" id="UP000828048">
    <property type="component" value="Chromosome 5"/>
</dbReference>
<reference evidence="1 2" key="1">
    <citation type="journal article" date="2021" name="Hortic Res">
        <title>High-quality reference genome and annotation aids understanding of berry development for evergreen blueberry (Vaccinium darrowii).</title>
        <authorList>
            <person name="Yu J."/>
            <person name="Hulse-Kemp A.M."/>
            <person name="Babiker E."/>
            <person name="Staton M."/>
        </authorList>
    </citation>
    <scope>NUCLEOTIDE SEQUENCE [LARGE SCALE GENOMIC DNA]</scope>
    <source>
        <strain evidence="2">cv. NJ 8807/NJ 8810</strain>
        <tissue evidence="1">Young leaf</tissue>
    </source>
</reference>
<dbReference type="EMBL" id="CM037155">
    <property type="protein sequence ID" value="KAH7847372.1"/>
    <property type="molecule type" value="Genomic_DNA"/>
</dbReference>
<comment type="caution">
    <text evidence="1">The sequence shown here is derived from an EMBL/GenBank/DDBJ whole genome shotgun (WGS) entry which is preliminary data.</text>
</comment>
<organism evidence="1 2">
    <name type="scientific">Vaccinium darrowii</name>
    <dbReference type="NCBI Taxonomy" id="229202"/>
    <lineage>
        <taxon>Eukaryota</taxon>
        <taxon>Viridiplantae</taxon>
        <taxon>Streptophyta</taxon>
        <taxon>Embryophyta</taxon>
        <taxon>Tracheophyta</taxon>
        <taxon>Spermatophyta</taxon>
        <taxon>Magnoliopsida</taxon>
        <taxon>eudicotyledons</taxon>
        <taxon>Gunneridae</taxon>
        <taxon>Pentapetalae</taxon>
        <taxon>asterids</taxon>
        <taxon>Ericales</taxon>
        <taxon>Ericaceae</taxon>
        <taxon>Vaccinioideae</taxon>
        <taxon>Vaccinieae</taxon>
        <taxon>Vaccinium</taxon>
    </lineage>
</organism>
<gene>
    <name evidence="1" type="ORF">Vadar_025375</name>
</gene>
<protein>
    <submittedName>
        <fullName evidence="1">Uncharacterized protein</fullName>
    </submittedName>
</protein>